<feature type="transmembrane region" description="Helical" evidence="13">
    <location>
        <begin position="89"/>
        <end position="110"/>
    </location>
</feature>
<comment type="caution">
    <text evidence="15">The sequence shown here is derived from an EMBL/GenBank/DDBJ whole genome shotgun (WGS) entry which is preliminary data.</text>
</comment>
<evidence type="ECO:0000256" key="11">
    <source>
        <dbReference type="ARBA" id="ARBA00023049"/>
    </source>
</evidence>
<comment type="cofactor">
    <cofactor evidence="1">
        <name>Zn(2+)</name>
        <dbReference type="ChEBI" id="CHEBI:29105"/>
    </cofactor>
</comment>
<feature type="transmembrane region" description="Helical" evidence="13">
    <location>
        <begin position="7"/>
        <end position="31"/>
    </location>
</feature>
<evidence type="ECO:0000259" key="14">
    <source>
        <dbReference type="Pfam" id="PF02163"/>
    </source>
</evidence>
<keyword evidence="7" id="KW-0479">Metal-binding</keyword>
<evidence type="ECO:0000313" key="15">
    <source>
        <dbReference type="EMBL" id="MBC8544698.1"/>
    </source>
</evidence>
<evidence type="ECO:0000256" key="12">
    <source>
        <dbReference type="ARBA" id="ARBA00023136"/>
    </source>
</evidence>
<dbReference type="Pfam" id="PF02163">
    <property type="entry name" value="Peptidase_M50"/>
    <property type="match status" value="2"/>
</dbReference>
<dbReference type="EMBL" id="JACRSQ010000028">
    <property type="protein sequence ID" value="MBC8544698.1"/>
    <property type="molecule type" value="Genomic_DNA"/>
</dbReference>
<dbReference type="PANTHER" id="PTHR35864:SF1">
    <property type="entry name" value="ZINC METALLOPROTEASE YWHC-RELATED"/>
    <property type="match status" value="1"/>
</dbReference>
<dbReference type="GO" id="GO:0046872">
    <property type="term" value="F:metal ion binding"/>
    <property type="evidence" value="ECO:0007669"/>
    <property type="project" value="UniProtKB-KW"/>
</dbReference>
<feature type="transmembrane region" description="Helical" evidence="13">
    <location>
        <begin position="51"/>
        <end position="69"/>
    </location>
</feature>
<evidence type="ECO:0000313" key="16">
    <source>
        <dbReference type="Proteomes" id="UP000657006"/>
    </source>
</evidence>
<keyword evidence="9" id="KW-0862">Zinc</keyword>
<comment type="subcellular location">
    <subcellularLocation>
        <location evidence="2">Cell membrane</location>
        <topology evidence="2">Multi-pass membrane protein</topology>
    </subcellularLocation>
</comment>
<dbReference type="GO" id="GO:0005886">
    <property type="term" value="C:plasma membrane"/>
    <property type="evidence" value="ECO:0007669"/>
    <property type="project" value="UniProtKB-SubCell"/>
</dbReference>
<keyword evidence="4" id="KW-1003">Cell membrane</keyword>
<evidence type="ECO:0000256" key="1">
    <source>
        <dbReference type="ARBA" id="ARBA00001947"/>
    </source>
</evidence>
<keyword evidence="5 15" id="KW-0645">Protease</keyword>
<evidence type="ECO:0000256" key="10">
    <source>
        <dbReference type="ARBA" id="ARBA00022989"/>
    </source>
</evidence>
<keyword evidence="16" id="KW-1185">Reference proteome</keyword>
<dbReference type="GO" id="GO:0006508">
    <property type="term" value="P:proteolysis"/>
    <property type="evidence" value="ECO:0007669"/>
    <property type="project" value="UniProtKB-KW"/>
</dbReference>
<feature type="transmembrane region" description="Helical" evidence="13">
    <location>
        <begin position="130"/>
        <end position="152"/>
    </location>
</feature>
<dbReference type="AlphaFoldDB" id="A0A926I2N9"/>
<feature type="domain" description="Peptidase M50" evidence="14">
    <location>
        <begin position="15"/>
        <end position="112"/>
    </location>
</feature>
<name>A0A926I2N9_9FIRM</name>
<evidence type="ECO:0000256" key="7">
    <source>
        <dbReference type="ARBA" id="ARBA00022723"/>
    </source>
</evidence>
<evidence type="ECO:0000256" key="8">
    <source>
        <dbReference type="ARBA" id="ARBA00022801"/>
    </source>
</evidence>
<feature type="transmembrane region" description="Helical" evidence="13">
    <location>
        <begin position="173"/>
        <end position="190"/>
    </location>
</feature>
<gene>
    <name evidence="15" type="ORF">H8730_14210</name>
</gene>
<keyword evidence="6 13" id="KW-0812">Transmembrane</keyword>
<feature type="domain" description="Peptidase M50" evidence="14">
    <location>
        <begin position="125"/>
        <end position="186"/>
    </location>
</feature>
<reference evidence="15" key="1">
    <citation type="submission" date="2020-08" db="EMBL/GenBank/DDBJ databases">
        <title>Genome public.</title>
        <authorList>
            <person name="Liu C."/>
            <person name="Sun Q."/>
        </authorList>
    </citation>
    <scope>NUCLEOTIDE SEQUENCE</scope>
    <source>
        <strain evidence="15">NSJ-32</strain>
    </source>
</reference>
<evidence type="ECO:0000256" key="2">
    <source>
        <dbReference type="ARBA" id="ARBA00004651"/>
    </source>
</evidence>
<evidence type="ECO:0000256" key="13">
    <source>
        <dbReference type="SAM" id="Phobius"/>
    </source>
</evidence>
<accession>A0A926I2N9</accession>
<dbReference type="PANTHER" id="PTHR35864">
    <property type="entry name" value="ZINC METALLOPROTEASE MJ0611-RELATED"/>
    <property type="match status" value="1"/>
</dbReference>
<evidence type="ECO:0000256" key="4">
    <source>
        <dbReference type="ARBA" id="ARBA00022475"/>
    </source>
</evidence>
<comment type="similarity">
    <text evidence="3">Belongs to the peptidase M50B family.</text>
</comment>
<dbReference type="InterPro" id="IPR044537">
    <property type="entry name" value="Rip2-like"/>
</dbReference>
<evidence type="ECO:0000256" key="6">
    <source>
        <dbReference type="ARBA" id="ARBA00022692"/>
    </source>
</evidence>
<sequence length="215" mass="24013">MRGIDFLIGLLYSIPAVLIAISMHEFAHGFVSYKLGDPTPKMDGRLSLNPFRHLDVMGTLCLLVAGFGWAKPVMVNPEYYKNKKRGMVLVALAGPVMNFLLAFLFLFLYYLLWKLIGGYSGTAMGVVKNLLTNCILINIGLGTFNLIPFPPLDGSKVLMAVLPEKAYFSYMRYERYGQFVLFLLLILGVLDKPLSFARNGILTGMSNLVWKILGM</sequence>
<dbReference type="InterPro" id="IPR008915">
    <property type="entry name" value="Peptidase_M50"/>
</dbReference>
<evidence type="ECO:0000256" key="3">
    <source>
        <dbReference type="ARBA" id="ARBA00007931"/>
    </source>
</evidence>
<dbReference type="InterPro" id="IPR052348">
    <property type="entry name" value="Metallopeptidase_M50B"/>
</dbReference>
<evidence type="ECO:0000256" key="5">
    <source>
        <dbReference type="ARBA" id="ARBA00022670"/>
    </source>
</evidence>
<proteinExistence type="inferred from homology"/>
<keyword evidence="8" id="KW-0378">Hydrolase</keyword>
<evidence type="ECO:0000256" key="9">
    <source>
        <dbReference type="ARBA" id="ARBA00022833"/>
    </source>
</evidence>
<dbReference type="RefSeq" id="WP_177718510.1">
    <property type="nucleotide sequence ID" value="NZ_JACRSQ010000028.1"/>
</dbReference>
<keyword evidence="12 13" id="KW-0472">Membrane</keyword>
<organism evidence="15 16">
    <name type="scientific">Bianquea renquensis</name>
    <dbReference type="NCBI Taxonomy" id="2763661"/>
    <lineage>
        <taxon>Bacteria</taxon>
        <taxon>Bacillati</taxon>
        <taxon>Bacillota</taxon>
        <taxon>Clostridia</taxon>
        <taxon>Eubacteriales</taxon>
        <taxon>Bianqueaceae</taxon>
        <taxon>Bianquea</taxon>
    </lineage>
</organism>
<dbReference type="GO" id="GO:0008237">
    <property type="term" value="F:metallopeptidase activity"/>
    <property type="evidence" value="ECO:0007669"/>
    <property type="project" value="UniProtKB-KW"/>
</dbReference>
<dbReference type="Proteomes" id="UP000657006">
    <property type="component" value="Unassembled WGS sequence"/>
</dbReference>
<keyword evidence="10 13" id="KW-1133">Transmembrane helix</keyword>
<protein>
    <submittedName>
        <fullName evidence="15">Site-2 protease family protein</fullName>
    </submittedName>
</protein>
<dbReference type="CDD" id="cd06158">
    <property type="entry name" value="S2P-M50_like_1"/>
    <property type="match status" value="1"/>
</dbReference>
<keyword evidence="11" id="KW-0482">Metalloprotease</keyword>